<evidence type="ECO:0000256" key="1">
    <source>
        <dbReference type="ARBA" id="ARBA00004651"/>
    </source>
</evidence>
<evidence type="ECO:0000256" key="5">
    <source>
        <dbReference type="ARBA" id="ARBA00022692"/>
    </source>
</evidence>
<keyword evidence="7 8" id="KW-0472">Membrane</keyword>
<dbReference type="SUPFAM" id="SSF161098">
    <property type="entry name" value="MetI-like"/>
    <property type="match status" value="1"/>
</dbReference>
<feature type="transmembrane region" description="Helical" evidence="8">
    <location>
        <begin position="242"/>
        <end position="263"/>
    </location>
</feature>
<evidence type="ECO:0000313" key="10">
    <source>
        <dbReference type="EMBL" id="NBI06802.1"/>
    </source>
</evidence>
<dbReference type="PANTHER" id="PTHR42929">
    <property type="entry name" value="INNER MEMBRANE ABC TRANSPORTER PERMEASE PROTEIN YDCU-RELATED-RELATED"/>
    <property type="match status" value="1"/>
</dbReference>
<keyword evidence="5 8" id="KW-0812">Transmembrane</keyword>
<feature type="transmembrane region" description="Helical" evidence="8">
    <location>
        <begin position="95"/>
        <end position="115"/>
    </location>
</feature>
<evidence type="ECO:0000256" key="3">
    <source>
        <dbReference type="ARBA" id="ARBA00022448"/>
    </source>
</evidence>
<dbReference type="InterPro" id="IPR035906">
    <property type="entry name" value="MetI-like_sf"/>
</dbReference>
<dbReference type="PROSITE" id="PS50928">
    <property type="entry name" value="ABC_TM1"/>
    <property type="match status" value="1"/>
</dbReference>
<reference evidence="10 11" key="1">
    <citation type="submission" date="2018-08" db="EMBL/GenBank/DDBJ databases">
        <title>Murine metabolic-syndrome-specific gut microbial biobank.</title>
        <authorList>
            <person name="Liu C."/>
        </authorList>
    </citation>
    <scope>NUCLEOTIDE SEQUENCE [LARGE SCALE GENOMIC DNA]</scope>
    <source>
        <strain evidence="10 11">583</strain>
    </source>
</reference>
<keyword evidence="3 8" id="KW-0813">Transport</keyword>
<dbReference type="RefSeq" id="WP_160197271.1">
    <property type="nucleotide sequence ID" value="NZ_QXXA01000007.1"/>
</dbReference>
<feature type="transmembrane region" description="Helical" evidence="8">
    <location>
        <begin position="9"/>
        <end position="29"/>
    </location>
</feature>
<evidence type="ECO:0000256" key="6">
    <source>
        <dbReference type="ARBA" id="ARBA00022989"/>
    </source>
</evidence>
<accession>A0A845R037</accession>
<dbReference type="GO" id="GO:0005886">
    <property type="term" value="C:plasma membrane"/>
    <property type="evidence" value="ECO:0007669"/>
    <property type="project" value="UniProtKB-SubCell"/>
</dbReference>
<dbReference type="EMBL" id="QXXA01000007">
    <property type="protein sequence ID" value="NBI06802.1"/>
    <property type="molecule type" value="Genomic_DNA"/>
</dbReference>
<organism evidence="10 11">
    <name type="scientific">Senegalia massiliensis</name>
    <dbReference type="NCBI Taxonomy" id="1720316"/>
    <lineage>
        <taxon>Bacteria</taxon>
        <taxon>Bacillati</taxon>
        <taxon>Bacillota</taxon>
        <taxon>Clostridia</taxon>
        <taxon>Eubacteriales</taxon>
        <taxon>Clostridiaceae</taxon>
        <taxon>Senegalia</taxon>
    </lineage>
</organism>
<protein>
    <submittedName>
        <fullName evidence="10">ABC transporter permease</fullName>
    </submittedName>
</protein>
<evidence type="ECO:0000256" key="8">
    <source>
        <dbReference type="RuleBase" id="RU363032"/>
    </source>
</evidence>
<proteinExistence type="inferred from homology"/>
<evidence type="ECO:0000313" key="11">
    <source>
        <dbReference type="Proteomes" id="UP000467132"/>
    </source>
</evidence>
<dbReference type="Gene3D" id="1.10.3720.10">
    <property type="entry name" value="MetI-like"/>
    <property type="match status" value="1"/>
</dbReference>
<comment type="subcellular location">
    <subcellularLocation>
        <location evidence="1 8">Cell membrane</location>
        <topology evidence="1 8">Multi-pass membrane protein</topology>
    </subcellularLocation>
</comment>
<evidence type="ECO:0000256" key="4">
    <source>
        <dbReference type="ARBA" id="ARBA00022475"/>
    </source>
</evidence>
<dbReference type="InterPro" id="IPR000515">
    <property type="entry name" value="MetI-like"/>
</dbReference>
<feature type="transmembrane region" description="Helical" evidence="8">
    <location>
        <begin position="144"/>
        <end position="165"/>
    </location>
</feature>
<dbReference type="Pfam" id="PF00528">
    <property type="entry name" value="BPD_transp_1"/>
    <property type="match status" value="1"/>
</dbReference>
<comment type="similarity">
    <text evidence="2">Belongs to the binding-protein-dependent transport system permease family. CysTW subfamily.</text>
</comment>
<feature type="domain" description="ABC transmembrane type-1" evidence="9">
    <location>
        <begin position="59"/>
        <end position="263"/>
    </location>
</feature>
<dbReference type="AlphaFoldDB" id="A0A845R037"/>
<dbReference type="PANTHER" id="PTHR42929:SF1">
    <property type="entry name" value="INNER MEMBRANE ABC TRANSPORTER PERMEASE PROTEIN YDCU-RELATED"/>
    <property type="match status" value="1"/>
</dbReference>
<evidence type="ECO:0000256" key="2">
    <source>
        <dbReference type="ARBA" id="ARBA00007069"/>
    </source>
</evidence>
<name>A0A845R037_9CLOT</name>
<evidence type="ECO:0000256" key="7">
    <source>
        <dbReference type="ARBA" id="ARBA00023136"/>
    </source>
</evidence>
<dbReference type="OrthoDB" id="9807047at2"/>
<sequence length="277" mass="31552">MKRIAAYPYIFWSVIFIVLPLILVFLYGITIEDYSSPLGLKFSLENFYRFLEPVYLNVLWRSILLAVISTIMCLIIGYPFSFILSKLSIKKRNTYILLVIIPMWMNFLLRTYAWMSILGKKGIINNLLRSIGLPALDLLYNDGAVILGMVYNFLPFMILPIYTVLIKMDKNILEAAEDLGANKFKVFLKVIFPLSLPGVISGITMVFMPAVSTFVISKLLGGGQYWLIGNLVEEQFLRINDWHFGSTIALVLMIIILFAMAILSKYEDKEEGGAGLW</sequence>
<dbReference type="CDD" id="cd06261">
    <property type="entry name" value="TM_PBP2"/>
    <property type="match status" value="1"/>
</dbReference>
<gene>
    <name evidence="10" type="ORF">D3Z33_07995</name>
</gene>
<evidence type="ECO:0000259" key="9">
    <source>
        <dbReference type="PROSITE" id="PS50928"/>
    </source>
</evidence>
<keyword evidence="11" id="KW-1185">Reference proteome</keyword>
<dbReference type="Proteomes" id="UP000467132">
    <property type="component" value="Unassembled WGS sequence"/>
</dbReference>
<feature type="transmembrane region" description="Helical" evidence="8">
    <location>
        <begin position="186"/>
        <end position="211"/>
    </location>
</feature>
<dbReference type="GO" id="GO:0055085">
    <property type="term" value="P:transmembrane transport"/>
    <property type="evidence" value="ECO:0007669"/>
    <property type="project" value="InterPro"/>
</dbReference>
<keyword evidence="6 8" id="KW-1133">Transmembrane helix</keyword>
<keyword evidence="4" id="KW-1003">Cell membrane</keyword>
<feature type="transmembrane region" description="Helical" evidence="8">
    <location>
        <begin position="58"/>
        <end position="83"/>
    </location>
</feature>
<comment type="caution">
    <text evidence="10">The sequence shown here is derived from an EMBL/GenBank/DDBJ whole genome shotgun (WGS) entry which is preliminary data.</text>
</comment>